<reference evidence="2 3" key="1">
    <citation type="submission" date="2018-10" db="EMBL/GenBank/DDBJ databases">
        <title>Co-occurring genomic capacity for anaerobic methane metabolism and dissimilatory sulfite reduction discovered in the Korarchaeota.</title>
        <authorList>
            <person name="Mckay L.J."/>
            <person name="Dlakic M."/>
            <person name="Fields M.W."/>
            <person name="Delmont T.O."/>
            <person name="Eren A.M."/>
            <person name="Jay Z.J."/>
            <person name="Klingelsmith K.B."/>
            <person name="Rusch D.B."/>
            <person name="Inskeep W.P."/>
        </authorList>
    </citation>
    <scope>NUCLEOTIDE SEQUENCE [LARGE SCALE GENOMIC DNA]</scope>
    <source>
        <strain evidence="2 3">WS</strain>
    </source>
</reference>
<dbReference type="InterPro" id="IPR009185">
    <property type="entry name" value="Nucleotidl_trans"/>
</dbReference>
<dbReference type="RefSeq" id="WP_125741174.1">
    <property type="nucleotide sequence ID" value="NZ_RCOR01000018.1"/>
</dbReference>
<dbReference type="AlphaFoldDB" id="A0A3R9Q9K1"/>
<dbReference type="InterPro" id="IPR002934">
    <property type="entry name" value="Polymerase_NTP_transf_dom"/>
</dbReference>
<dbReference type="Pfam" id="PF01909">
    <property type="entry name" value="NTP_transf_2"/>
    <property type="match status" value="1"/>
</dbReference>
<proteinExistence type="predicted"/>
<sequence length="236" mass="27197">MYESLNIKPEGEEVYDEDRWELLRRKRDRGAHVLRVLRKIGITGFIYGSVARGDVRKESDLDVIVLDHSLPLSFIEDTLSSELGNPYYREIVQASPRSIPKYHIHFDEELVVSIPLGFIRRSEREFYDFGGKVGLEEVERGIRKPGVNKELKLIFPVETGHLIFPVIGYESAAARILGIDEEVVKERIAILTKRRVVGKTGLYICYRLLPTEAVEEVILKLKSVKRWFDERLSGEI</sequence>
<accession>A0A3R9Q9K1</accession>
<dbReference type="SUPFAM" id="SSF81301">
    <property type="entry name" value="Nucleotidyltransferase"/>
    <property type="match status" value="1"/>
</dbReference>
<dbReference type="EMBL" id="RCOR01000018">
    <property type="protein sequence ID" value="RSN69588.1"/>
    <property type="molecule type" value="Genomic_DNA"/>
</dbReference>
<name>A0A3R9Q9K1_9CREN</name>
<dbReference type="GO" id="GO:0016779">
    <property type="term" value="F:nucleotidyltransferase activity"/>
    <property type="evidence" value="ECO:0007669"/>
    <property type="project" value="InterPro"/>
</dbReference>
<organism evidence="2 3">
    <name type="scientific">Candidatus Korarchaeum cryptofilum</name>
    <dbReference type="NCBI Taxonomy" id="498846"/>
    <lineage>
        <taxon>Archaea</taxon>
        <taxon>Thermoproteota</taxon>
        <taxon>Candidatus Korarchaeia</taxon>
        <taxon>Candidatus Korarchaeales</taxon>
        <taxon>Candidatus Korarchaeaceae</taxon>
        <taxon>Candidatus Korarchaeum</taxon>
    </lineage>
</organism>
<evidence type="ECO:0000259" key="1">
    <source>
        <dbReference type="Pfam" id="PF01909"/>
    </source>
</evidence>
<dbReference type="Proteomes" id="UP000278149">
    <property type="component" value="Unassembled WGS sequence"/>
</dbReference>
<dbReference type="PIRSF" id="PIRSF005928">
    <property type="entry name" value="Nucleotidltrnsf"/>
    <property type="match status" value="1"/>
</dbReference>
<gene>
    <name evidence="2" type="ORF">D9Q81_03010</name>
</gene>
<feature type="domain" description="Polymerase nucleotidyl transferase" evidence="1">
    <location>
        <begin position="45"/>
        <end position="66"/>
    </location>
</feature>
<comment type="caution">
    <text evidence="2">The sequence shown here is derived from an EMBL/GenBank/DDBJ whole genome shotgun (WGS) entry which is preliminary data.</text>
</comment>
<evidence type="ECO:0000313" key="2">
    <source>
        <dbReference type="EMBL" id="RSN69588.1"/>
    </source>
</evidence>
<protein>
    <submittedName>
        <fullName evidence="2">DNA polymerase subunit beta</fullName>
    </submittedName>
</protein>
<dbReference type="Gene3D" id="3.30.460.10">
    <property type="entry name" value="Beta Polymerase, domain 2"/>
    <property type="match status" value="1"/>
</dbReference>
<dbReference type="InterPro" id="IPR043519">
    <property type="entry name" value="NT_sf"/>
</dbReference>
<evidence type="ECO:0000313" key="3">
    <source>
        <dbReference type="Proteomes" id="UP000278149"/>
    </source>
</evidence>